<gene>
    <name evidence="4" type="ORF">IFM89_019818</name>
</gene>
<dbReference type="EMBL" id="JADFTS010000003">
    <property type="protein sequence ID" value="KAF9614690.1"/>
    <property type="molecule type" value="Genomic_DNA"/>
</dbReference>
<keyword evidence="2" id="KW-0539">Nucleus</keyword>
<evidence type="ECO:0000313" key="5">
    <source>
        <dbReference type="Proteomes" id="UP000631114"/>
    </source>
</evidence>
<comment type="caution">
    <text evidence="4">The sequence shown here is derived from an EMBL/GenBank/DDBJ whole genome shotgun (WGS) entry which is preliminary data.</text>
</comment>
<accession>A0A835I960</accession>
<dbReference type="GO" id="GO:0006950">
    <property type="term" value="P:response to stress"/>
    <property type="evidence" value="ECO:0007669"/>
    <property type="project" value="UniProtKB-ARBA"/>
</dbReference>
<evidence type="ECO:0000256" key="1">
    <source>
        <dbReference type="ARBA" id="ARBA00004123"/>
    </source>
</evidence>
<keyword evidence="5" id="KW-1185">Reference proteome</keyword>
<evidence type="ECO:0000313" key="4">
    <source>
        <dbReference type="EMBL" id="KAF9614690.1"/>
    </source>
</evidence>
<proteinExistence type="predicted"/>
<dbReference type="InterPro" id="IPR051992">
    <property type="entry name" value="OxStress_Response_Reg"/>
</dbReference>
<name>A0A835I960_9MAGN</name>
<dbReference type="GO" id="GO:0005634">
    <property type="term" value="C:nucleus"/>
    <property type="evidence" value="ECO:0007669"/>
    <property type="project" value="UniProtKB-SubCell"/>
</dbReference>
<dbReference type="PANTHER" id="PTHR33172">
    <property type="entry name" value="OS08G0516900 PROTEIN"/>
    <property type="match status" value="1"/>
</dbReference>
<evidence type="ECO:0000256" key="3">
    <source>
        <dbReference type="SAM" id="MobiDB-lite"/>
    </source>
</evidence>
<dbReference type="AlphaFoldDB" id="A0A835I960"/>
<dbReference type="OrthoDB" id="691484at2759"/>
<comment type="subcellular location">
    <subcellularLocation>
        <location evidence="1">Nucleus</location>
    </subcellularLocation>
</comment>
<evidence type="ECO:0000256" key="2">
    <source>
        <dbReference type="ARBA" id="ARBA00023242"/>
    </source>
</evidence>
<dbReference type="PANTHER" id="PTHR33172:SF96">
    <property type="entry name" value="PROTEIN OXIDATIVE STRESS 3 LIKE 3"/>
    <property type="match status" value="1"/>
</dbReference>
<feature type="compositionally biased region" description="Low complexity" evidence="3">
    <location>
        <begin position="177"/>
        <end position="193"/>
    </location>
</feature>
<feature type="compositionally biased region" description="Pro residues" evidence="3">
    <location>
        <begin position="194"/>
        <end position="208"/>
    </location>
</feature>
<feature type="region of interest" description="Disordered" evidence="3">
    <location>
        <begin position="51"/>
        <end position="81"/>
    </location>
</feature>
<reference evidence="4 5" key="1">
    <citation type="submission" date="2020-10" db="EMBL/GenBank/DDBJ databases">
        <title>The Coptis chinensis genome and diversification of protoberbering-type alkaloids.</title>
        <authorList>
            <person name="Wang B."/>
            <person name="Shu S."/>
            <person name="Song C."/>
            <person name="Liu Y."/>
        </authorList>
    </citation>
    <scope>NUCLEOTIDE SEQUENCE [LARGE SCALE GENOMIC DNA]</scope>
    <source>
        <strain evidence="4">HL-2020</strain>
        <tissue evidence="4">Leaf</tissue>
    </source>
</reference>
<feature type="region of interest" description="Disordered" evidence="3">
    <location>
        <begin position="172"/>
        <end position="218"/>
    </location>
</feature>
<organism evidence="4 5">
    <name type="scientific">Coptis chinensis</name>
    <dbReference type="NCBI Taxonomy" id="261450"/>
    <lineage>
        <taxon>Eukaryota</taxon>
        <taxon>Viridiplantae</taxon>
        <taxon>Streptophyta</taxon>
        <taxon>Embryophyta</taxon>
        <taxon>Tracheophyta</taxon>
        <taxon>Spermatophyta</taxon>
        <taxon>Magnoliopsida</taxon>
        <taxon>Ranunculales</taxon>
        <taxon>Ranunculaceae</taxon>
        <taxon>Coptidoideae</taxon>
        <taxon>Coptis</taxon>
    </lineage>
</organism>
<dbReference type="Proteomes" id="UP000631114">
    <property type="component" value="Unassembled WGS sequence"/>
</dbReference>
<sequence length="253" mass="27906">MSIAFDNSAAIHGLTCMLFETQEKQGRNNNNNNNINNMAVIIDDEKNEELESCSSSSIGRNSDCESDDDGDGEVQSSYKGPLDSLDSLQEVLPIRRGISKFYSGKSKSFTCLADASSSSIKEIAKPENALTRKRKNNIAMSFLVDKNKNSPLKSYIGGSISKRLTNARRHTFNLTGTPTSSSESITSENSTPSSSPPRRLPPLHPQIKPPFNSAWTSQPNFSPRRAFSLIDLQIANENHNSSISNRDENKKHH</sequence>
<protein>
    <submittedName>
        <fullName evidence="4">Uncharacterized protein</fullName>
    </submittedName>
</protein>